<dbReference type="EMBL" id="BAOP01000004">
    <property type="protein sequence ID" value="GAC78568.1"/>
    <property type="molecule type" value="Genomic_DNA"/>
</dbReference>
<dbReference type="Pfam" id="PF18934">
    <property type="entry name" value="DUF5682"/>
    <property type="match status" value="1"/>
</dbReference>
<gene>
    <name evidence="1" type="ORF">GM1_004_00130</name>
</gene>
<comment type="caution">
    <text evidence="1">The sequence shown here is derived from an EMBL/GenBank/DDBJ whole genome shotgun (WGS) entry which is preliminary data.</text>
</comment>
<dbReference type="Proteomes" id="UP000035009">
    <property type="component" value="Unassembled WGS sequence"/>
</dbReference>
<keyword evidence="2" id="KW-1185">Reference proteome</keyword>
<dbReference type="AlphaFoldDB" id="M3VA64"/>
<dbReference type="InterPro" id="IPR043737">
    <property type="entry name" value="DUF5682"/>
</dbReference>
<accession>M3VA64</accession>
<dbReference type="OrthoDB" id="9768066at2"/>
<protein>
    <submittedName>
        <fullName evidence="1">Uncharacterized protein</fullName>
    </submittedName>
</protein>
<dbReference type="InterPro" id="IPR050458">
    <property type="entry name" value="LolB"/>
</dbReference>
<evidence type="ECO:0000313" key="2">
    <source>
        <dbReference type="Proteomes" id="UP000035009"/>
    </source>
</evidence>
<dbReference type="PANTHER" id="PTHR30634">
    <property type="entry name" value="OUTER MEMBRANE LOLAB LIPOPROTEIN INSERTION APPARATUS"/>
    <property type="match status" value="1"/>
</dbReference>
<organism evidence="1 2">
    <name type="scientific">Gordonia malaquae NBRC 108250</name>
    <dbReference type="NCBI Taxonomy" id="1223542"/>
    <lineage>
        <taxon>Bacteria</taxon>
        <taxon>Bacillati</taxon>
        <taxon>Actinomycetota</taxon>
        <taxon>Actinomycetes</taxon>
        <taxon>Mycobacteriales</taxon>
        <taxon>Gordoniaceae</taxon>
        <taxon>Gordonia</taxon>
    </lineage>
</organism>
<proteinExistence type="predicted"/>
<dbReference type="eggNOG" id="COG1916">
    <property type="taxonomic scope" value="Bacteria"/>
</dbReference>
<sequence>MTVRALGIRHHGPGSALSVTAALEQFDPTFVLVEGPPELTPILPLLADEAMVPPVAGLVYAVDEPRRAGFYPLAEFSPEWVATRWALARGVDVVWADLPAAQSLAIRAVVDDSAEPADDSGRAHVSDPIGELARTAGYDDAERWWEDAVEHRSGDASAQFEAVLDAIAELRRDEPEAAPLLREDKTVDIAAASDPTGPSITAAREAAMRAAVRAAVKAGHDRIAFVCGAWHAPAVDPTAGRSAAADNRLLRGLPKVKVAAAWAPWTAARLSQSSGYGAGVNSPGWYRHLYASRLAGDDPDAAAASWLVRVARELRSQGMTASPASVVDATRVARTLATIRGRPHPGLTELDDAALAVLADGDRLPLSLVHRDLVVGSDIGGVPDSAPLVPLAADIGRQQKRCRLKPSAHAQTVTLDLRTDGGRARSVLLHRLLLLDVDWGEQADSGRTTGTFKETWTLVWDPGLAVAVVEAAVYGTTVVDAASARVASAAETATALADLSALVDRCMTADLPTHDVVRVLADRAAAHTDAPELLGAIEPLARICRYGTVRRVDTTRVRAVLDQVTVRAGIGLPSAAVALDDDAAAALRTAVDSAHRGLMMLDDELLTARWFTSLREVTDRDRVPGLLAGRAVRILLDAGHLDRDDVERRMSRELSRASDPVGAAAWLDGFLSGDAMILVHDAALLGVVDRWVSDAPVETFDDLLPLLRRTFSAFTTAERRSIGQTIVRGGSNDSTAVVDETRAAPAISTVARLIGWENA</sequence>
<reference evidence="1 2" key="1">
    <citation type="submission" date="2013-02" db="EMBL/GenBank/DDBJ databases">
        <title>Whole genome shotgun sequence of Gordonia malaquae NBRC 108250.</title>
        <authorList>
            <person name="Yoshida I."/>
            <person name="Hosoyama A."/>
            <person name="Tsuchikane K."/>
            <person name="Ando Y."/>
            <person name="Baba S."/>
            <person name="Ohji S."/>
            <person name="Hamada M."/>
            <person name="Tamura T."/>
            <person name="Yamazoe A."/>
            <person name="Yamazaki S."/>
            <person name="Fujita N."/>
        </authorList>
    </citation>
    <scope>NUCLEOTIDE SEQUENCE [LARGE SCALE GENOMIC DNA]</scope>
    <source>
        <strain evidence="1 2">NBRC 108250</strain>
    </source>
</reference>
<name>M3VA64_GORML</name>
<dbReference type="PANTHER" id="PTHR30634:SF14">
    <property type="match status" value="1"/>
</dbReference>
<dbReference type="STRING" id="410332.SAMN04488550_2688"/>
<evidence type="ECO:0000313" key="1">
    <source>
        <dbReference type="EMBL" id="GAC78568.1"/>
    </source>
</evidence>